<name>A0A9W6W5L3_9ACTN</name>
<dbReference type="EMBL" id="BSTX01000004">
    <property type="protein sequence ID" value="GLZ80512.1"/>
    <property type="molecule type" value="Genomic_DNA"/>
</dbReference>
<evidence type="ECO:0000256" key="1">
    <source>
        <dbReference type="SAM" id="Phobius"/>
    </source>
</evidence>
<evidence type="ECO:0000313" key="2">
    <source>
        <dbReference type="EMBL" id="GLZ80512.1"/>
    </source>
</evidence>
<accession>A0A9W6W5L3</accession>
<keyword evidence="1" id="KW-1133">Transmembrane helix</keyword>
<keyword evidence="1" id="KW-0472">Membrane</keyword>
<evidence type="ECO:0008006" key="4">
    <source>
        <dbReference type="Google" id="ProtNLM"/>
    </source>
</evidence>
<dbReference type="AlphaFoldDB" id="A0A9W6W5L3"/>
<organism evidence="2 3">
    <name type="scientific">Actinorhabdospora filicis</name>
    <dbReference type="NCBI Taxonomy" id="1785913"/>
    <lineage>
        <taxon>Bacteria</taxon>
        <taxon>Bacillati</taxon>
        <taxon>Actinomycetota</taxon>
        <taxon>Actinomycetes</taxon>
        <taxon>Micromonosporales</taxon>
        <taxon>Micromonosporaceae</taxon>
        <taxon>Actinorhabdospora</taxon>
    </lineage>
</organism>
<gene>
    <name evidence="2" type="ORF">Afil01_53190</name>
</gene>
<protein>
    <recommendedName>
        <fullName evidence="4">PH domain-containing protein</fullName>
    </recommendedName>
</protein>
<keyword evidence="1" id="KW-0812">Transmembrane</keyword>
<sequence>MVIRRVGEVAVGYLFAFVPIVLFAVAAGLNLAWWAGAWFGAVAAGLVLLAAADALVCVRLGPDALVAENRWTRVRVPWGEAGKVVTEVPGLVHRKGARVRARLMTSAGPLALDVAAVGARSRTAASEVADRLDDEVEARRTAARGRIVRERPWGRIALRVAGLALAVGPLVAVFALGFVFRAR</sequence>
<feature type="transmembrane region" description="Helical" evidence="1">
    <location>
        <begin position="38"/>
        <end position="61"/>
    </location>
</feature>
<comment type="caution">
    <text evidence="2">The sequence shown here is derived from an EMBL/GenBank/DDBJ whole genome shotgun (WGS) entry which is preliminary data.</text>
</comment>
<evidence type="ECO:0000313" key="3">
    <source>
        <dbReference type="Proteomes" id="UP001165079"/>
    </source>
</evidence>
<reference evidence="2" key="1">
    <citation type="submission" date="2023-03" db="EMBL/GenBank/DDBJ databases">
        <title>Actinorhabdospora filicis NBRC 111898.</title>
        <authorList>
            <person name="Ichikawa N."/>
            <person name="Sato H."/>
            <person name="Tonouchi N."/>
        </authorList>
    </citation>
    <scope>NUCLEOTIDE SEQUENCE</scope>
    <source>
        <strain evidence="2">NBRC 111898</strain>
    </source>
</reference>
<dbReference type="Proteomes" id="UP001165079">
    <property type="component" value="Unassembled WGS sequence"/>
</dbReference>
<feature type="transmembrane region" description="Helical" evidence="1">
    <location>
        <begin position="12"/>
        <end position="32"/>
    </location>
</feature>
<keyword evidence="3" id="KW-1185">Reference proteome</keyword>
<proteinExistence type="predicted"/>
<feature type="transmembrane region" description="Helical" evidence="1">
    <location>
        <begin position="156"/>
        <end position="180"/>
    </location>
</feature>